<comment type="caution">
    <text evidence="8">The sequence shown here is derived from an EMBL/GenBank/DDBJ whole genome shotgun (WGS) entry which is preliminary data.</text>
</comment>
<keyword evidence="9" id="KW-1185">Reference proteome</keyword>
<accession>A0A0L7LJ64</accession>
<dbReference type="Pfam" id="PF01756">
    <property type="entry name" value="ACOX"/>
    <property type="match status" value="1"/>
</dbReference>
<evidence type="ECO:0000256" key="4">
    <source>
        <dbReference type="ARBA" id="ARBA00022827"/>
    </source>
</evidence>
<gene>
    <name evidence="8" type="ORF">OBRU01_07794</name>
</gene>
<dbReference type="EMBL" id="JTDY01000980">
    <property type="protein sequence ID" value="KOB75216.1"/>
    <property type="molecule type" value="Genomic_DNA"/>
</dbReference>
<dbReference type="InterPro" id="IPR055060">
    <property type="entry name" value="ACOX_C_alpha1"/>
</dbReference>
<keyword evidence="5" id="KW-0560">Oxidoreductase</keyword>
<evidence type="ECO:0000259" key="7">
    <source>
        <dbReference type="Pfam" id="PF22924"/>
    </source>
</evidence>
<dbReference type="Pfam" id="PF22924">
    <property type="entry name" value="ACOX_C_alpha1"/>
    <property type="match status" value="3"/>
</dbReference>
<dbReference type="AlphaFoldDB" id="A0A0L7LJ64"/>
<feature type="non-terminal residue" evidence="8">
    <location>
        <position position="1"/>
    </location>
</feature>
<feature type="domain" description="Acyl-CoA oxidase C-alpha1" evidence="7">
    <location>
        <begin position="92"/>
        <end position="130"/>
    </location>
</feature>
<reference evidence="8 9" key="1">
    <citation type="journal article" date="2015" name="Genome Biol. Evol.">
        <title>The genome of winter moth (Operophtera brumata) provides a genomic perspective on sexual dimorphism and phenology.</title>
        <authorList>
            <person name="Derks M.F."/>
            <person name="Smit S."/>
            <person name="Salis L."/>
            <person name="Schijlen E."/>
            <person name="Bossers A."/>
            <person name="Mateman C."/>
            <person name="Pijl A.S."/>
            <person name="de Ridder D."/>
            <person name="Groenen M.A."/>
            <person name="Visser M.E."/>
            <person name="Megens H.J."/>
        </authorList>
    </citation>
    <scope>NUCLEOTIDE SEQUENCE [LARGE SCALE GENOMIC DNA]</scope>
    <source>
        <strain evidence="8">WM2013NL</strain>
        <tissue evidence="8">Head and thorax</tissue>
    </source>
</reference>
<feature type="non-terminal residue" evidence="8">
    <location>
        <position position="394"/>
    </location>
</feature>
<dbReference type="InterPro" id="IPR002655">
    <property type="entry name" value="Acyl-CoA_oxidase_C"/>
</dbReference>
<dbReference type="InterPro" id="IPR012258">
    <property type="entry name" value="Acyl-CoA_oxidase"/>
</dbReference>
<name>A0A0L7LJ64_OPEBR</name>
<dbReference type="Proteomes" id="UP000037510">
    <property type="component" value="Unassembled WGS sequence"/>
</dbReference>
<evidence type="ECO:0000256" key="3">
    <source>
        <dbReference type="ARBA" id="ARBA00022630"/>
    </source>
</evidence>
<sequence>MFNQYRIPRENLLNRTADVTADGAYESSFSDPSKILGAALENLSAGRIGIMQESCHSISSAVAIAVRYAATRAQFGERDEETPLIEYPLHSEAVSEIHAMVSCSKPLLTWITLEAAQQCREACGGHGFLKRLLTWITLEAAQQCREACGGYGFLKQAAAHVDHAASRAAVPKPLLTWITLEAAQQCREACGGHGFLKQAAAHVDHAGSRAAVLRGVQGTWLPEGDNNVLSQQTGNWLLRQYELASAGNEVDSPLGTVAFLKDFKSIMLKKFSLRERAVEGRAQVRRARQVSGLQVEGAHESVRRVSSRYILPGSARQEREGIAAGAHEAVLFVWTVVACVVDALAPTDFVLNSVLGKSDGKLYQNLQKAFFTHPGAFERAPWWQQVVNAPPSKL</sequence>
<dbReference type="GO" id="GO:0033540">
    <property type="term" value="P:fatty acid beta-oxidation using acyl-CoA oxidase"/>
    <property type="evidence" value="ECO:0007669"/>
    <property type="project" value="TreeGrafter"/>
</dbReference>
<evidence type="ECO:0000256" key="2">
    <source>
        <dbReference type="ARBA" id="ARBA00006288"/>
    </source>
</evidence>
<dbReference type="PANTHER" id="PTHR10909:SF223">
    <property type="entry name" value="ACYL-COENZYME A OXIDASE"/>
    <property type="match status" value="1"/>
</dbReference>
<dbReference type="SUPFAM" id="SSF47203">
    <property type="entry name" value="Acyl-CoA dehydrogenase C-terminal domain-like"/>
    <property type="match status" value="4"/>
</dbReference>
<keyword evidence="4" id="KW-0274">FAD</keyword>
<evidence type="ECO:0000259" key="6">
    <source>
        <dbReference type="Pfam" id="PF01756"/>
    </source>
</evidence>
<feature type="domain" description="Acyl-CoA oxidase C-alpha1" evidence="7">
    <location>
        <begin position="43"/>
        <end position="91"/>
    </location>
</feature>
<evidence type="ECO:0000256" key="1">
    <source>
        <dbReference type="ARBA" id="ARBA00001974"/>
    </source>
</evidence>
<dbReference type="GO" id="GO:0055088">
    <property type="term" value="P:lipid homeostasis"/>
    <property type="evidence" value="ECO:0007669"/>
    <property type="project" value="TreeGrafter"/>
</dbReference>
<feature type="domain" description="Acyl-CoA oxidase C-alpha1" evidence="7">
    <location>
        <begin position="161"/>
        <end position="238"/>
    </location>
</feature>
<evidence type="ECO:0000313" key="9">
    <source>
        <dbReference type="Proteomes" id="UP000037510"/>
    </source>
</evidence>
<proteinExistence type="inferred from homology"/>
<protein>
    <submittedName>
        <fullName evidence="8">Peroxisomal acyl-CoA oxidase</fullName>
    </submittedName>
</protein>
<dbReference type="STRING" id="104452.A0A0L7LJ64"/>
<dbReference type="PANTHER" id="PTHR10909">
    <property type="entry name" value="ELECTRON TRANSPORT OXIDOREDUCTASE"/>
    <property type="match status" value="1"/>
</dbReference>
<feature type="domain" description="Acyl-CoA oxidase C-terminal" evidence="6">
    <location>
        <begin position="340"/>
        <end position="387"/>
    </location>
</feature>
<dbReference type="InterPro" id="IPR036250">
    <property type="entry name" value="AcylCo_DH-like_C"/>
</dbReference>
<dbReference type="GO" id="GO:0005504">
    <property type="term" value="F:fatty acid binding"/>
    <property type="evidence" value="ECO:0007669"/>
    <property type="project" value="TreeGrafter"/>
</dbReference>
<dbReference type="GO" id="GO:0016402">
    <property type="term" value="F:pristanoyl-CoA oxidase activity"/>
    <property type="evidence" value="ECO:0007669"/>
    <property type="project" value="TreeGrafter"/>
</dbReference>
<organism evidence="8 9">
    <name type="scientific">Operophtera brumata</name>
    <name type="common">Winter moth</name>
    <name type="synonym">Phalaena brumata</name>
    <dbReference type="NCBI Taxonomy" id="104452"/>
    <lineage>
        <taxon>Eukaryota</taxon>
        <taxon>Metazoa</taxon>
        <taxon>Ecdysozoa</taxon>
        <taxon>Arthropoda</taxon>
        <taxon>Hexapoda</taxon>
        <taxon>Insecta</taxon>
        <taxon>Pterygota</taxon>
        <taxon>Neoptera</taxon>
        <taxon>Endopterygota</taxon>
        <taxon>Lepidoptera</taxon>
        <taxon>Glossata</taxon>
        <taxon>Ditrysia</taxon>
        <taxon>Geometroidea</taxon>
        <taxon>Geometridae</taxon>
        <taxon>Larentiinae</taxon>
        <taxon>Operophtera</taxon>
    </lineage>
</organism>
<dbReference type="GO" id="GO:0071949">
    <property type="term" value="F:FAD binding"/>
    <property type="evidence" value="ECO:0007669"/>
    <property type="project" value="InterPro"/>
</dbReference>
<keyword evidence="3" id="KW-0285">Flavoprotein</keyword>
<dbReference type="GO" id="GO:0005777">
    <property type="term" value="C:peroxisome"/>
    <property type="evidence" value="ECO:0007669"/>
    <property type="project" value="InterPro"/>
</dbReference>
<evidence type="ECO:0000256" key="5">
    <source>
        <dbReference type="ARBA" id="ARBA00023002"/>
    </source>
</evidence>
<comment type="similarity">
    <text evidence="2">Belongs to the acyl-CoA oxidase family.</text>
</comment>
<evidence type="ECO:0000313" key="8">
    <source>
        <dbReference type="EMBL" id="KOB75216.1"/>
    </source>
</evidence>
<dbReference type="Gene3D" id="1.20.140.10">
    <property type="entry name" value="Butyryl-CoA Dehydrogenase, subunit A, domain 3"/>
    <property type="match status" value="4"/>
</dbReference>
<comment type="cofactor">
    <cofactor evidence="1">
        <name>FAD</name>
        <dbReference type="ChEBI" id="CHEBI:57692"/>
    </cofactor>
</comment>